<evidence type="ECO:0000313" key="1">
    <source>
        <dbReference type="EMBL" id="ECA7542309.1"/>
    </source>
</evidence>
<comment type="caution">
    <text evidence="1">The sequence shown here is derived from an EMBL/GenBank/DDBJ whole genome shotgun (WGS) entry which is preliminary data.</text>
</comment>
<accession>A0A5X7K671</accession>
<dbReference type="EMBL" id="AAHVJI010000018">
    <property type="protein sequence ID" value="ECA7542309.1"/>
    <property type="molecule type" value="Genomic_DNA"/>
</dbReference>
<dbReference type="AlphaFoldDB" id="A0A5X7K671"/>
<protein>
    <submittedName>
        <fullName evidence="1">Uncharacterized protein</fullName>
    </submittedName>
</protein>
<organism evidence="1">
    <name type="scientific">Salmonella enterica subsp. enterica serovar Strasbourg</name>
    <dbReference type="NCBI Taxonomy" id="682796"/>
    <lineage>
        <taxon>Bacteria</taxon>
        <taxon>Pseudomonadati</taxon>
        <taxon>Pseudomonadota</taxon>
        <taxon>Gammaproteobacteria</taxon>
        <taxon>Enterobacterales</taxon>
        <taxon>Enterobacteriaceae</taxon>
        <taxon>Salmonella</taxon>
    </lineage>
</organism>
<gene>
    <name evidence="1" type="ORF">EPL59_15660</name>
</gene>
<reference evidence="1" key="1">
    <citation type="submission" date="2019-01" db="EMBL/GenBank/DDBJ databases">
        <authorList>
            <person name="Ashton P.M."/>
            <person name="Dallman T."/>
            <person name="Nair S."/>
            <person name="De Pinna E."/>
            <person name="Peters T."/>
            <person name="Grant K."/>
        </authorList>
    </citation>
    <scope>NUCLEOTIDE SEQUENCE</scope>
    <source>
        <strain evidence="1">660431</strain>
    </source>
</reference>
<sequence length="63" mass="6912">MIHSVHEIQIIHTVRTVQNIHTLSLFSRLDPKITSYGSSIPVIPPGALSPQHMPPSVGPPFCM</sequence>
<name>A0A5X7K671_SALET</name>
<proteinExistence type="predicted"/>